<name>A0A7M7GGH1_STRPU</name>
<dbReference type="InterPro" id="IPR050307">
    <property type="entry name" value="Sterol_Desaturase_Related"/>
</dbReference>
<dbReference type="OrthoDB" id="1658724at2759"/>
<dbReference type="OMA" id="SGANEMK"/>
<dbReference type="PANTHER" id="PTHR11863">
    <property type="entry name" value="STEROL DESATURASE"/>
    <property type="match status" value="1"/>
</dbReference>
<keyword evidence="3 5" id="KW-1133">Transmembrane helix</keyword>
<proteinExistence type="predicted"/>
<evidence type="ECO:0000313" key="7">
    <source>
        <dbReference type="EnsemblMetazoa" id="XP_003727418"/>
    </source>
</evidence>
<dbReference type="EnsemblMetazoa" id="XM_003727370">
    <property type="protein sequence ID" value="XP_003727418"/>
    <property type="gene ID" value="LOC587690"/>
</dbReference>
<feature type="transmembrane region" description="Helical" evidence="5">
    <location>
        <begin position="39"/>
        <end position="65"/>
    </location>
</feature>
<protein>
    <recommendedName>
        <fullName evidence="6">Fatty acid hydroxylase domain-containing protein</fullName>
    </recommendedName>
</protein>
<keyword evidence="2 5" id="KW-0812">Transmembrane</keyword>
<feature type="transmembrane region" description="Helical" evidence="5">
    <location>
        <begin position="86"/>
        <end position="108"/>
    </location>
</feature>
<evidence type="ECO:0000256" key="1">
    <source>
        <dbReference type="ARBA" id="ARBA00004370"/>
    </source>
</evidence>
<dbReference type="KEGG" id="spu:587690"/>
<dbReference type="GO" id="GO:0016126">
    <property type="term" value="P:sterol biosynthetic process"/>
    <property type="evidence" value="ECO:0000318"/>
    <property type="project" value="GO_Central"/>
</dbReference>
<reference evidence="8" key="1">
    <citation type="submission" date="2015-02" db="EMBL/GenBank/DDBJ databases">
        <title>Genome sequencing for Strongylocentrotus purpuratus.</title>
        <authorList>
            <person name="Murali S."/>
            <person name="Liu Y."/>
            <person name="Vee V."/>
            <person name="English A."/>
            <person name="Wang M."/>
            <person name="Skinner E."/>
            <person name="Han Y."/>
            <person name="Muzny D.M."/>
            <person name="Worley K.C."/>
            <person name="Gibbs R.A."/>
        </authorList>
    </citation>
    <scope>NUCLEOTIDE SEQUENCE</scope>
</reference>
<keyword evidence="4 5" id="KW-0472">Membrane</keyword>
<evidence type="ECO:0000259" key="6">
    <source>
        <dbReference type="Pfam" id="PF04116"/>
    </source>
</evidence>
<dbReference type="GeneID" id="587690"/>
<keyword evidence="8" id="KW-1185">Reference proteome</keyword>
<evidence type="ECO:0000313" key="8">
    <source>
        <dbReference type="Proteomes" id="UP000007110"/>
    </source>
</evidence>
<dbReference type="GO" id="GO:0005789">
    <property type="term" value="C:endoplasmic reticulum membrane"/>
    <property type="evidence" value="ECO:0000318"/>
    <property type="project" value="GO_Central"/>
</dbReference>
<reference evidence="7" key="2">
    <citation type="submission" date="2021-01" db="UniProtKB">
        <authorList>
            <consortium name="EnsemblMetazoa"/>
        </authorList>
    </citation>
    <scope>IDENTIFICATION</scope>
</reference>
<dbReference type="GO" id="GO:0005506">
    <property type="term" value="F:iron ion binding"/>
    <property type="evidence" value="ECO:0007669"/>
    <property type="project" value="InterPro"/>
</dbReference>
<sequence>MADILSADPFVENHTSVSIDGGFEHAWRYMTDNYTRFQIAAYGSALLHCVSYILISSPSILFRYIPFMDRFKIQQKPLSGANEMKCIRLLLVNQFIIHVPFYLGAYYYCEIINLPFSYETMSSWYITLAKCFACLVVEDTWHYFSHRLLHHKSIYKYVHKVHHTWQAPHGMVAECVHPVETILLGVGNMWGVLIFGNHFILLWAWMFVRLLEVIDVHSGYNVPLNPLHLFPFYGGAKFHDFHHMNLKGNYAPTFTWWDKIFGTDIQYNEYYKMKREEDLKKQK</sequence>
<evidence type="ECO:0000256" key="2">
    <source>
        <dbReference type="ARBA" id="ARBA00022692"/>
    </source>
</evidence>
<accession>A0A7M7GGH1</accession>
<dbReference type="InterPro" id="IPR006694">
    <property type="entry name" value="Fatty_acid_hydroxylase"/>
</dbReference>
<organism evidence="7 8">
    <name type="scientific">Strongylocentrotus purpuratus</name>
    <name type="common">Purple sea urchin</name>
    <dbReference type="NCBI Taxonomy" id="7668"/>
    <lineage>
        <taxon>Eukaryota</taxon>
        <taxon>Metazoa</taxon>
        <taxon>Echinodermata</taxon>
        <taxon>Eleutherozoa</taxon>
        <taxon>Echinozoa</taxon>
        <taxon>Echinoidea</taxon>
        <taxon>Euechinoidea</taxon>
        <taxon>Echinacea</taxon>
        <taxon>Camarodonta</taxon>
        <taxon>Echinidea</taxon>
        <taxon>Strongylocentrotidae</taxon>
        <taxon>Strongylocentrotus</taxon>
    </lineage>
</organism>
<evidence type="ECO:0000256" key="5">
    <source>
        <dbReference type="SAM" id="Phobius"/>
    </source>
</evidence>
<dbReference type="GO" id="GO:0000254">
    <property type="term" value="F:C-4 methylsterol oxidase activity"/>
    <property type="evidence" value="ECO:0000318"/>
    <property type="project" value="GO_Central"/>
</dbReference>
<evidence type="ECO:0000256" key="4">
    <source>
        <dbReference type="ARBA" id="ARBA00023136"/>
    </source>
</evidence>
<dbReference type="RefSeq" id="XP_003727418.1">
    <property type="nucleotide sequence ID" value="XM_003727370.3"/>
</dbReference>
<feature type="domain" description="Fatty acid hydroxylase" evidence="6">
    <location>
        <begin position="132"/>
        <end position="263"/>
    </location>
</feature>
<dbReference type="AlphaFoldDB" id="A0A7M7GGH1"/>
<dbReference type="InParanoid" id="A0A7M7GGH1"/>
<dbReference type="Proteomes" id="UP000007110">
    <property type="component" value="Unassembled WGS sequence"/>
</dbReference>
<comment type="subcellular location">
    <subcellularLocation>
        <location evidence="1">Membrane</location>
    </subcellularLocation>
</comment>
<feature type="transmembrane region" description="Helical" evidence="5">
    <location>
        <begin position="189"/>
        <end position="208"/>
    </location>
</feature>
<evidence type="ECO:0000256" key="3">
    <source>
        <dbReference type="ARBA" id="ARBA00022989"/>
    </source>
</evidence>
<dbReference type="Pfam" id="PF04116">
    <property type="entry name" value="FA_hydroxylase"/>
    <property type="match status" value="1"/>
</dbReference>